<protein>
    <submittedName>
        <fullName evidence="1">Uncharacterized protein</fullName>
    </submittedName>
</protein>
<gene>
    <name evidence="1" type="ORF">JL107_13160</name>
</gene>
<comment type="caution">
    <text evidence="1">The sequence shown here is derived from an EMBL/GenBank/DDBJ whole genome shotgun (WGS) entry which is preliminary data.</text>
</comment>
<dbReference type="RefSeq" id="WP_205257508.1">
    <property type="nucleotide sequence ID" value="NZ_BAAAPV010000003.1"/>
</dbReference>
<evidence type="ECO:0000313" key="1">
    <source>
        <dbReference type="EMBL" id="MBM9477396.1"/>
    </source>
</evidence>
<dbReference type="EMBL" id="JAERWL010000010">
    <property type="protein sequence ID" value="MBM9477396.1"/>
    <property type="molecule type" value="Genomic_DNA"/>
</dbReference>
<accession>A0A938YGS4</accession>
<sequence length="349" mass="36001">MPDNRSHTVAARTPAGCTPRRRAAALLVGALGIAAAASVVGVAPAFADSMTYCPTAPNNRSACNVAVDNVMQFTHPGVNADGYFVLTRLTDEIDSGHDDDSSYSTDQEPAATLTGGAPGLQFVNKAANAATGAITRVTYGVSDAPFTATGAVEAATVGYDSEVWYSGQDKFSASSSSDYLTADIQAPTDNPDHAVTTTTFADRPLSVQIHNGLPGVPLVKVGDETAGGLLLDPRGTDQDVTAATIAPEDATHDGNAFYGGYRSTQHDASFQVVYEVPQAPAGTDPTSPWVRLAGTQLHLNVDMDLDDPTKQESTCTISSPTSLNTVNCTVTQGGSNGGQSAVAFSITLP</sequence>
<dbReference type="Proteomes" id="UP000663801">
    <property type="component" value="Unassembled WGS sequence"/>
</dbReference>
<proteinExistence type="predicted"/>
<organism evidence="1 2">
    <name type="scientific">Nakamurella flavida</name>
    <dbReference type="NCBI Taxonomy" id="363630"/>
    <lineage>
        <taxon>Bacteria</taxon>
        <taxon>Bacillati</taxon>
        <taxon>Actinomycetota</taxon>
        <taxon>Actinomycetes</taxon>
        <taxon>Nakamurellales</taxon>
        <taxon>Nakamurellaceae</taxon>
        <taxon>Nakamurella</taxon>
    </lineage>
</organism>
<reference evidence="1" key="1">
    <citation type="submission" date="2021-01" db="EMBL/GenBank/DDBJ databases">
        <title>KCTC 19127 draft genome.</title>
        <authorList>
            <person name="An D."/>
        </authorList>
    </citation>
    <scope>NUCLEOTIDE SEQUENCE</scope>
    <source>
        <strain evidence="1">KCTC 19127</strain>
    </source>
</reference>
<evidence type="ECO:0000313" key="2">
    <source>
        <dbReference type="Proteomes" id="UP000663801"/>
    </source>
</evidence>
<keyword evidence="2" id="KW-1185">Reference proteome</keyword>
<dbReference type="AlphaFoldDB" id="A0A938YGS4"/>
<name>A0A938YGS4_9ACTN</name>